<evidence type="ECO:0000313" key="5">
    <source>
        <dbReference type="EMBL" id="AFL76193.1"/>
    </source>
</evidence>
<evidence type="ECO:0000259" key="4">
    <source>
        <dbReference type="PROSITE" id="PS51702"/>
    </source>
</evidence>
<dbReference type="SUPFAM" id="SSF53098">
    <property type="entry name" value="Ribonuclease H-like"/>
    <property type="match status" value="1"/>
</dbReference>
<dbReference type="KEGG" id="tvi:Thivi_4390"/>
<dbReference type="Proteomes" id="UP000006062">
    <property type="component" value="Chromosome"/>
</dbReference>
<organism evidence="5 6">
    <name type="scientific">Thiocystis violascens (strain ATCC 17096 / DSM 198 / 6111)</name>
    <name type="common">Chromatium violascens</name>
    <dbReference type="NCBI Taxonomy" id="765911"/>
    <lineage>
        <taxon>Bacteria</taxon>
        <taxon>Pseudomonadati</taxon>
        <taxon>Pseudomonadota</taxon>
        <taxon>Gammaproteobacteria</taxon>
        <taxon>Chromatiales</taxon>
        <taxon>Chromatiaceae</taxon>
        <taxon>Thiocystis</taxon>
    </lineage>
</organism>
<feature type="coiled-coil region" evidence="1">
    <location>
        <begin position="612"/>
        <end position="639"/>
    </location>
</feature>
<dbReference type="EMBL" id="CP003154">
    <property type="protein sequence ID" value="AFL76193.1"/>
    <property type="molecule type" value="Genomic_DNA"/>
</dbReference>
<protein>
    <submittedName>
        <fullName evidence="5">Integrase family protein</fullName>
    </submittedName>
</protein>
<dbReference type="PROSITE" id="PS51702">
    <property type="entry name" value="HTH_MU"/>
    <property type="match status" value="1"/>
</dbReference>
<dbReference type="OrthoDB" id="5676324at2"/>
<dbReference type="SUPFAM" id="SSF50610">
    <property type="entry name" value="mu transposase, C-terminal domain"/>
    <property type="match status" value="1"/>
</dbReference>
<keyword evidence="1" id="KW-0175">Coiled coil</keyword>
<evidence type="ECO:0000259" key="3">
    <source>
        <dbReference type="PROSITE" id="PS50994"/>
    </source>
</evidence>
<dbReference type="Pfam" id="PF02316">
    <property type="entry name" value="HTH_Tnp_Mu_1"/>
    <property type="match status" value="1"/>
</dbReference>
<feature type="domain" description="Integrase catalytic" evidence="3">
    <location>
        <begin position="292"/>
        <end position="477"/>
    </location>
</feature>
<dbReference type="InterPro" id="IPR003314">
    <property type="entry name" value="Mu-type_HTH"/>
</dbReference>
<dbReference type="InterPro" id="IPR009004">
    <property type="entry name" value="Transposase_Mu_C"/>
</dbReference>
<dbReference type="InterPro" id="IPR036397">
    <property type="entry name" value="RNaseH_sf"/>
</dbReference>
<dbReference type="GO" id="GO:0003677">
    <property type="term" value="F:DNA binding"/>
    <property type="evidence" value="ECO:0007669"/>
    <property type="project" value="InterPro"/>
</dbReference>
<gene>
    <name evidence="5" type="ordered locus">Thivi_4390</name>
</gene>
<reference evidence="5 6" key="1">
    <citation type="submission" date="2012-06" db="EMBL/GenBank/DDBJ databases">
        <title>Complete sequence of Thiocystis violascens DSM 198.</title>
        <authorList>
            <consortium name="US DOE Joint Genome Institute"/>
            <person name="Lucas S."/>
            <person name="Han J."/>
            <person name="Lapidus A."/>
            <person name="Cheng J.-F."/>
            <person name="Goodwin L."/>
            <person name="Pitluck S."/>
            <person name="Peters L."/>
            <person name="Ovchinnikova G."/>
            <person name="Teshima H."/>
            <person name="Detter J.C."/>
            <person name="Han C."/>
            <person name="Tapia R."/>
            <person name="Land M."/>
            <person name="Hauser L."/>
            <person name="Kyrpides N."/>
            <person name="Ivanova N."/>
            <person name="Pagani I."/>
            <person name="Vogl K."/>
            <person name="Liu Z."/>
            <person name="Frigaard N.-U."/>
            <person name="Bryant D."/>
            <person name="Woyke T."/>
        </authorList>
    </citation>
    <scope>NUCLEOTIDE SEQUENCE [LARGE SCALE GENOMIC DNA]</scope>
    <source>
        <strain evidence="6">ATCC 17096 / DSM 198 / 6111</strain>
    </source>
</reference>
<dbReference type="HOGENOM" id="CLU_017655_0_0_6"/>
<dbReference type="Pfam" id="PF09299">
    <property type="entry name" value="Mu-transpos_C"/>
    <property type="match status" value="1"/>
</dbReference>
<evidence type="ECO:0000256" key="1">
    <source>
        <dbReference type="SAM" id="Coils"/>
    </source>
</evidence>
<dbReference type="Gene3D" id="1.10.10.10">
    <property type="entry name" value="Winged helix-like DNA-binding domain superfamily/Winged helix DNA-binding domain"/>
    <property type="match status" value="1"/>
</dbReference>
<feature type="region of interest" description="Disordered" evidence="2">
    <location>
        <begin position="694"/>
        <end position="714"/>
    </location>
</feature>
<keyword evidence="6" id="KW-1185">Reference proteome</keyword>
<dbReference type="Gene3D" id="3.30.420.10">
    <property type="entry name" value="Ribonuclease H-like superfamily/Ribonuclease H"/>
    <property type="match status" value="1"/>
</dbReference>
<dbReference type="InterPro" id="IPR001584">
    <property type="entry name" value="Integrase_cat-core"/>
</dbReference>
<dbReference type="RefSeq" id="WP_014780569.1">
    <property type="nucleotide sequence ID" value="NC_018012.1"/>
</dbReference>
<evidence type="ECO:0000256" key="2">
    <source>
        <dbReference type="SAM" id="MobiDB-lite"/>
    </source>
</evidence>
<feature type="domain" description="HTH Mu-type" evidence="4">
    <location>
        <begin position="1"/>
        <end position="67"/>
    </location>
</feature>
<proteinExistence type="predicted"/>
<dbReference type="SUPFAM" id="SSF46955">
    <property type="entry name" value="Putative DNA-binding domain"/>
    <property type="match status" value="1"/>
</dbReference>
<name>I3YGS5_THIV6</name>
<dbReference type="STRING" id="765911.Thivi_4390"/>
<dbReference type="InterPro" id="IPR036388">
    <property type="entry name" value="WH-like_DNA-bd_sf"/>
</dbReference>
<dbReference type="PROSITE" id="PS50994">
    <property type="entry name" value="INTEGRASE"/>
    <property type="match status" value="1"/>
</dbReference>
<dbReference type="AlphaFoldDB" id="I3YGS5"/>
<dbReference type="GO" id="GO:0015074">
    <property type="term" value="P:DNA integration"/>
    <property type="evidence" value="ECO:0007669"/>
    <property type="project" value="InterPro"/>
</dbReference>
<evidence type="ECO:0000313" key="6">
    <source>
        <dbReference type="Proteomes" id="UP000006062"/>
    </source>
</evidence>
<dbReference type="eggNOG" id="COG2801">
    <property type="taxonomic scope" value="Bacteria"/>
</dbReference>
<dbReference type="InterPro" id="IPR012337">
    <property type="entry name" value="RNaseH-like_sf"/>
</dbReference>
<accession>I3YGS5</accession>
<sequence>MKSWYSVAELAGLPGLPQTERAIQLRAKRENWKHQPRPGRGGGKEYALKSLPKITQDHLLQVAIAQVPALAAPVVAPLSGDVTQLVPVSAPDHLPAAGSLVAANPTAISADPLADRHLATNPNAPRDVTELKDWQRRRMEARLALLQEIDRLGTVLGLEKSIKTLVNQADLGQLPPELAAMLGVANAKSGGADGERTLSRRTLYRWLADRAQGYLALAPKSTERQRVPAWAPALLQLYQRPTKPSLAWALGELPQHLPEGTAAPSYWAASRFLKKLGSVERERGRLGTRDLRNLQPFRRRSTREMWPGDVYTMDGHTFDAEIRHPVHGRPFRPEITSCLDVCTRRSVGWSIALAESGWAVLDALRHACLVGGIPAIFYVDNGSGYCNALMDDAAVGLLARLSITKATSIPYNSQARGIIERSHQSLWIRAAKTLPTYLGDAMDKQARDKVYRLTRKDIREQGASPLLMPWREFLGWAEANARAYNARPHRGLPKIHDAQTGKVRHQSPDEAWAAAIAEGWEPATVLPDEANDLFRPYQVRKTTRGEVSLFGNTYFSTLLAEHTGDLVQVGYDIHDADRVWVRDRNHRLICVADFEANKSSYFPVTAIDEAAARRAKGRLSRLDRQIDEIEAEHAGLTGARLPQPAPATAEEEAATAEMLERARQWQADDEALAQAEELAQQEATQQALARLETPSPQPLSQGERGLSDSPASIARPDFQTDYDLWLWMDAHPEAATEQDRLYLEQALADSPALQIQIEAEQDQRARRRR</sequence>
<dbReference type="InterPro" id="IPR009061">
    <property type="entry name" value="DNA-bd_dom_put_sf"/>
</dbReference>
<dbReference type="Gene3D" id="2.30.30.130">
    <property type="entry name" value="Transposase, Mu, C-terminal"/>
    <property type="match status" value="1"/>
</dbReference>
<dbReference type="InterPro" id="IPR015378">
    <property type="entry name" value="Transposase-like_Mu_C"/>
</dbReference>